<evidence type="ECO:0000256" key="5">
    <source>
        <dbReference type="ARBA" id="ARBA00022679"/>
    </source>
</evidence>
<evidence type="ECO:0000256" key="7">
    <source>
        <dbReference type="ARBA" id="ARBA00022777"/>
    </source>
</evidence>
<keyword evidence="6 12" id="KW-0812">Transmembrane</keyword>
<dbReference type="SUPFAM" id="SSF158472">
    <property type="entry name" value="HAMP domain-like"/>
    <property type="match status" value="1"/>
</dbReference>
<feature type="domain" description="Histidine kinase" evidence="13">
    <location>
        <begin position="277"/>
        <end position="493"/>
    </location>
</feature>
<dbReference type="InterPro" id="IPR036097">
    <property type="entry name" value="HisK_dim/P_sf"/>
</dbReference>
<keyword evidence="4" id="KW-0597">Phosphoprotein</keyword>
<protein>
    <recommendedName>
        <fullName evidence="3">histidine kinase</fullName>
        <ecNumber evidence="3">2.7.13.3</ecNumber>
    </recommendedName>
</protein>
<evidence type="ECO:0000256" key="10">
    <source>
        <dbReference type="ARBA" id="ARBA00023136"/>
    </source>
</evidence>
<evidence type="ECO:0000256" key="9">
    <source>
        <dbReference type="ARBA" id="ARBA00023012"/>
    </source>
</evidence>
<comment type="catalytic activity">
    <reaction evidence="1">
        <text>ATP + protein L-histidine = ADP + protein N-phospho-L-histidine.</text>
        <dbReference type="EC" id="2.7.13.3"/>
    </reaction>
</comment>
<evidence type="ECO:0000256" key="12">
    <source>
        <dbReference type="SAM" id="Phobius"/>
    </source>
</evidence>
<dbReference type="Gene3D" id="1.10.287.130">
    <property type="match status" value="1"/>
</dbReference>
<feature type="transmembrane region" description="Helical" evidence="12">
    <location>
        <begin position="197"/>
        <end position="219"/>
    </location>
</feature>
<dbReference type="SMART" id="SM00388">
    <property type="entry name" value="HisKA"/>
    <property type="match status" value="1"/>
</dbReference>
<evidence type="ECO:0000256" key="8">
    <source>
        <dbReference type="ARBA" id="ARBA00022989"/>
    </source>
</evidence>
<evidence type="ECO:0000256" key="4">
    <source>
        <dbReference type="ARBA" id="ARBA00022553"/>
    </source>
</evidence>
<comment type="caution">
    <text evidence="15">The sequence shown here is derived from an EMBL/GenBank/DDBJ whole genome shotgun (WGS) entry which is preliminary data.</text>
</comment>
<keyword evidence="10 12" id="KW-0472">Membrane</keyword>
<dbReference type="CDD" id="cd06225">
    <property type="entry name" value="HAMP"/>
    <property type="match status" value="1"/>
</dbReference>
<feature type="domain" description="HAMP" evidence="14">
    <location>
        <begin position="217"/>
        <end position="269"/>
    </location>
</feature>
<dbReference type="OrthoDB" id="9804645at2"/>
<dbReference type="SUPFAM" id="SSF55874">
    <property type="entry name" value="ATPase domain of HSP90 chaperone/DNA topoisomerase II/histidine kinase"/>
    <property type="match status" value="1"/>
</dbReference>
<gene>
    <name evidence="15" type="ORF">F2Q65_12215</name>
</gene>
<evidence type="ECO:0000256" key="6">
    <source>
        <dbReference type="ARBA" id="ARBA00022692"/>
    </source>
</evidence>
<dbReference type="EC" id="2.7.13.3" evidence="3"/>
<keyword evidence="5" id="KW-0808">Transferase</keyword>
<evidence type="ECO:0000259" key="13">
    <source>
        <dbReference type="PROSITE" id="PS50109"/>
    </source>
</evidence>
<evidence type="ECO:0000256" key="3">
    <source>
        <dbReference type="ARBA" id="ARBA00012438"/>
    </source>
</evidence>
<dbReference type="Pfam" id="PF02518">
    <property type="entry name" value="HATPase_c"/>
    <property type="match status" value="1"/>
</dbReference>
<evidence type="ECO:0000256" key="11">
    <source>
        <dbReference type="SAM" id="MobiDB-lite"/>
    </source>
</evidence>
<dbReference type="InterPro" id="IPR004358">
    <property type="entry name" value="Sig_transdc_His_kin-like_C"/>
</dbReference>
<dbReference type="Proteomes" id="UP000322981">
    <property type="component" value="Unassembled WGS sequence"/>
</dbReference>
<dbReference type="PROSITE" id="PS50109">
    <property type="entry name" value="HIS_KIN"/>
    <property type="match status" value="1"/>
</dbReference>
<feature type="region of interest" description="Disordered" evidence="11">
    <location>
        <begin position="94"/>
        <end position="122"/>
    </location>
</feature>
<dbReference type="EMBL" id="VWXX01000019">
    <property type="protein sequence ID" value="KAA6184495.1"/>
    <property type="molecule type" value="Genomic_DNA"/>
</dbReference>
<dbReference type="GO" id="GO:0000155">
    <property type="term" value="F:phosphorelay sensor kinase activity"/>
    <property type="evidence" value="ECO:0007669"/>
    <property type="project" value="InterPro"/>
</dbReference>
<feature type="compositionally biased region" description="Low complexity" evidence="11">
    <location>
        <begin position="109"/>
        <end position="122"/>
    </location>
</feature>
<name>A0A5M8FPY7_9GAMM</name>
<dbReference type="InterPro" id="IPR005467">
    <property type="entry name" value="His_kinase_dom"/>
</dbReference>
<evidence type="ECO:0000313" key="15">
    <source>
        <dbReference type="EMBL" id="KAA6184495.1"/>
    </source>
</evidence>
<dbReference type="InterPro" id="IPR003661">
    <property type="entry name" value="HisK_dim/P_dom"/>
</dbReference>
<dbReference type="PANTHER" id="PTHR45436">
    <property type="entry name" value="SENSOR HISTIDINE KINASE YKOH"/>
    <property type="match status" value="1"/>
</dbReference>
<organism evidence="15 16">
    <name type="scientific">Thiohalocapsa marina</name>
    <dbReference type="NCBI Taxonomy" id="424902"/>
    <lineage>
        <taxon>Bacteria</taxon>
        <taxon>Pseudomonadati</taxon>
        <taxon>Pseudomonadota</taxon>
        <taxon>Gammaproteobacteria</taxon>
        <taxon>Chromatiales</taxon>
        <taxon>Chromatiaceae</taxon>
        <taxon>Thiohalocapsa</taxon>
    </lineage>
</organism>
<dbReference type="Pfam" id="PF00672">
    <property type="entry name" value="HAMP"/>
    <property type="match status" value="1"/>
</dbReference>
<dbReference type="CDD" id="cd00082">
    <property type="entry name" value="HisKA"/>
    <property type="match status" value="1"/>
</dbReference>
<keyword evidence="7" id="KW-0418">Kinase</keyword>
<evidence type="ECO:0000256" key="2">
    <source>
        <dbReference type="ARBA" id="ARBA00004370"/>
    </source>
</evidence>
<dbReference type="SUPFAM" id="SSF47384">
    <property type="entry name" value="Homodimeric domain of signal transducing histidine kinase"/>
    <property type="match status" value="1"/>
</dbReference>
<evidence type="ECO:0000259" key="14">
    <source>
        <dbReference type="PROSITE" id="PS50885"/>
    </source>
</evidence>
<dbReference type="Gene3D" id="3.30.565.10">
    <property type="entry name" value="Histidine kinase-like ATPase, C-terminal domain"/>
    <property type="match status" value="1"/>
</dbReference>
<dbReference type="InterPro" id="IPR003594">
    <property type="entry name" value="HATPase_dom"/>
</dbReference>
<dbReference type="GO" id="GO:0005886">
    <property type="term" value="C:plasma membrane"/>
    <property type="evidence" value="ECO:0007669"/>
    <property type="project" value="TreeGrafter"/>
</dbReference>
<dbReference type="SMART" id="SM00387">
    <property type="entry name" value="HATPase_c"/>
    <property type="match status" value="1"/>
</dbReference>
<dbReference type="Pfam" id="PF00512">
    <property type="entry name" value="HisKA"/>
    <property type="match status" value="1"/>
</dbReference>
<accession>A0A5M8FPY7</accession>
<evidence type="ECO:0000313" key="16">
    <source>
        <dbReference type="Proteomes" id="UP000322981"/>
    </source>
</evidence>
<reference evidence="15 16" key="1">
    <citation type="submission" date="2019-09" db="EMBL/GenBank/DDBJ databases">
        <title>Whole-genome sequence of the purple sulfur bacterium Thiohalocapsa marina DSM 19078.</title>
        <authorList>
            <person name="Kyndt J.A."/>
            <person name="Meyer T.E."/>
        </authorList>
    </citation>
    <scope>NUCLEOTIDE SEQUENCE [LARGE SCALE GENOMIC DNA]</scope>
    <source>
        <strain evidence="15 16">DSM 19078</strain>
    </source>
</reference>
<dbReference type="InterPro" id="IPR050428">
    <property type="entry name" value="TCS_sensor_his_kinase"/>
</dbReference>
<dbReference type="SMART" id="SM00304">
    <property type="entry name" value="HAMP"/>
    <property type="match status" value="1"/>
</dbReference>
<sequence>MRLSIRAKLFLTLLLAAVLAVVGTQAFVHWSFLRGLEELAEARAQEHIGRIGDRLAALYARDGDWSQLQQDRRLWLGILFEDARLPPRLRQAFAEPGPWPPDPRMLGTPGADAPGADAPGGNRRPGIMHPQRLLPLRIMLLDVDDAPIYGRAELLDQARRYPLTLDGQRIGSLAVLPGPGISDAAQRRFRERQGAQIWVIALGMLVLAALLALPAAALLTRPVTALQRTARRLATGDYQARAPSAARDELGRLAQDLNALAETLQRNQAARQRWVADIAHELRTPLGLLQANIEALQDGLRRPDAQTLAGLLEDVLRLGRLVDDLNELTRTEPGTPAYHPVPVDLDGLLADLIDGHRARFARAGLRLSYATEGPGPWTLYADPDRLAQLIGNLLNNSLAYTDSGQPVALRLTRARDQLLIRLDDGPPGLPEDALPQLFERLYRVEASRNRRTGGAGLGLAIARNIVEAHGGEISAEHASLGGLGIRIRLPALESASASTAAGPNRDVQRGTADD</sequence>
<dbReference type="AlphaFoldDB" id="A0A5M8FPY7"/>
<keyword evidence="8 12" id="KW-1133">Transmembrane helix</keyword>
<dbReference type="InterPro" id="IPR036890">
    <property type="entry name" value="HATPase_C_sf"/>
</dbReference>
<evidence type="ECO:0000256" key="1">
    <source>
        <dbReference type="ARBA" id="ARBA00000085"/>
    </source>
</evidence>
<dbReference type="Gene3D" id="6.10.340.10">
    <property type="match status" value="1"/>
</dbReference>
<keyword evidence="16" id="KW-1185">Reference proteome</keyword>
<keyword evidence="9" id="KW-0902">Two-component regulatory system</keyword>
<proteinExistence type="predicted"/>
<dbReference type="PRINTS" id="PR00344">
    <property type="entry name" value="BCTRLSENSOR"/>
</dbReference>
<dbReference type="PROSITE" id="PS50885">
    <property type="entry name" value="HAMP"/>
    <property type="match status" value="1"/>
</dbReference>
<comment type="subcellular location">
    <subcellularLocation>
        <location evidence="2">Membrane</location>
    </subcellularLocation>
</comment>
<dbReference type="PANTHER" id="PTHR45436:SF5">
    <property type="entry name" value="SENSOR HISTIDINE KINASE TRCS"/>
    <property type="match status" value="1"/>
</dbReference>
<dbReference type="InterPro" id="IPR003660">
    <property type="entry name" value="HAMP_dom"/>
</dbReference>